<organism evidence="1">
    <name type="scientific">Arundo donax</name>
    <name type="common">Giant reed</name>
    <name type="synonym">Donax arundinaceus</name>
    <dbReference type="NCBI Taxonomy" id="35708"/>
    <lineage>
        <taxon>Eukaryota</taxon>
        <taxon>Viridiplantae</taxon>
        <taxon>Streptophyta</taxon>
        <taxon>Embryophyta</taxon>
        <taxon>Tracheophyta</taxon>
        <taxon>Spermatophyta</taxon>
        <taxon>Magnoliopsida</taxon>
        <taxon>Liliopsida</taxon>
        <taxon>Poales</taxon>
        <taxon>Poaceae</taxon>
        <taxon>PACMAD clade</taxon>
        <taxon>Arundinoideae</taxon>
        <taxon>Arundineae</taxon>
        <taxon>Arundo</taxon>
    </lineage>
</organism>
<name>A0A0A8YNS2_ARUDO</name>
<sequence>MSIKTDAKVGPNKFKANLKLKPFAIDSQTTCEISNESFPF</sequence>
<accession>A0A0A8YNS2</accession>
<proteinExistence type="predicted"/>
<dbReference type="AlphaFoldDB" id="A0A0A8YNS2"/>
<evidence type="ECO:0000313" key="1">
    <source>
        <dbReference type="EMBL" id="JAD24397.1"/>
    </source>
</evidence>
<protein>
    <submittedName>
        <fullName evidence="1">Uncharacterized protein</fullName>
    </submittedName>
</protein>
<reference evidence="1" key="2">
    <citation type="journal article" date="2015" name="Data Brief">
        <title>Shoot transcriptome of the giant reed, Arundo donax.</title>
        <authorList>
            <person name="Barrero R.A."/>
            <person name="Guerrero F.D."/>
            <person name="Moolhuijzen P."/>
            <person name="Goolsby J.A."/>
            <person name="Tidwell J."/>
            <person name="Bellgard S.E."/>
            <person name="Bellgard M.I."/>
        </authorList>
    </citation>
    <scope>NUCLEOTIDE SEQUENCE</scope>
    <source>
        <tissue evidence="1">Shoot tissue taken approximately 20 cm above the soil surface</tissue>
    </source>
</reference>
<reference evidence="1" key="1">
    <citation type="submission" date="2014-09" db="EMBL/GenBank/DDBJ databases">
        <authorList>
            <person name="Magalhaes I.L.F."/>
            <person name="Oliveira U."/>
            <person name="Santos F.R."/>
            <person name="Vidigal T.H.D.A."/>
            <person name="Brescovit A.D."/>
            <person name="Santos A.J."/>
        </authorList>
    </citation>
    <scope>NUCLEOTIDE SEQUENCE</scope>
    <source>
        <tissue evidence="1">Shoot tissue taken approximately 20 cm above the soil surface</tissue>
    </source>
</reference>
<dbReference type="EMBL" id="GBRH01273498">
    <property type="protein sequence ID" value="JAD24397.1"/>
    <property type="molecule type" value="Transcribed_RNA"/>
</dbReference>